<keyword evidence="2" id="KW-0472">Membrane</keyword>
<keyword evidence="4" id="KW-1185">Reference proteome</keyword>
<proteinExistence type="predicted"/>
<evidence type="ECO:0000313" key="4">
    <source>
        <dbReference type="Proteomes" id="UP000663929"/>
    </source>
</evidence>
<dbReference type="Proteomes" id="UP000663929">
    <property type="component" value="Chromosome"/>
</dbReference>
<feature type="coiled-coil region" evidence="1">
    <location>
        <begin position="116"/>
        <end position="157"/>
    </location>
</feature>
<dbReference type="KEGG" id="scor:J3U87_04920"/>
<gene>
    <name evidence="3" type="ORF">J3U87_04920</name>
</gene>
<sequence length="306" mass="34967">MTSMQHQYWSQVRKSLERGQTHQALATLFEEVQANQRRRPLGDVERENIRHAFSQRSSRTADLPKNPMLLAILIPLAIAIVALMGFSVKLFIDQVSQASQHIAGQPGPHGQQDPVGLALHRENENLTHEISRLRNENARLQEKNEQLETERRNMDNTPPSPAEILTAVAARDSVIATEFSGFAKVNEQWIWFNYHDPIQKGASAYQAVNRITYREPGYAIRSEPKLEDQYIVNTTKGKFNFSISDLEIIPDKKFIFSKITNSTHDPFNNRWVFFGKYTNDKFKLNCEPTLNASSSQSLLFKTSPNQ</sequence>
<evidence type="ECO:0000256" key="2">
    <source>
        <dbReference type="SAM" id="Phobius"/>
    </source>
</evidence>
<name>A0A8A4TRU6_SULCO</name>
<dbReference type="RefSeq" id="WP_237381913.1">
    <property type="nucleotide sequence ID" value="NZ_CP071793.1"/>
</dbReference>
<feature type="transmembrane region" description="Helical" evidence="2">
    <location>
        <begin position="68"/>
        <end position="92"/>
    </location>
</feature>
<dbReference type="AlphaFoldDB" id="A0A8A4TRU6"/>
<organism evidence="3 4">
    <name type="scientific">Sulfidibacter corallicola</name>
    <dbReference type="NCBI Taxonomy" id="2818388"/>
    <lineage>
        <taxon>Bacteria</taxon>
        <taxon>Pseudomonadati</taxon>
        <taxon>Acidobacteriota</taxon>
        <taxon>Holophagae</taxon>
        <taxon>Acanthopleuribacterales</taxon>
        <taxon>Acanthopleuribacteraceae</taxon>
        <taxon>Sulfidibacter</taxon>
    </lineage>
</organism>
<keyword evidence="2" id="KW-0812">Transmembrane</keyword>
<dbReference type="EMBL" id="CP071793">
    <property type="protein sequence ID" value="QTD51792.1"/>
    <property type="molecule type" value="Genomic_DNA"/>
</dbReference>
<accession>A0A8A4TRU6</accession>
<keyword evidence="2" id="KW-1133">Transmembrane helix</keyword>
<reference evidence="3" key="1">
    <citation type="submission" date="2021-03" db="EMBL/GenBank/DDBJ databases">
        <title>Acanthopleuribacteraceae sp. M133.</title>
        <authorList>
            <person name="Wang G."/>
        </authorList>
    </citation>
    <scope>NUCLEOTIDE SEQUENCE</scope>
    <source>
        <strain evidence="3">M133</strain>
    </source>
</reference>
<evidence type="ECO:0000256" key="1">
    <source>
        <dbReference type="SAM" id="Coils"/>
    </source>
</evidence>
<evidence type="ECO:0000313" key="3">
    <source>
        <dbReference type="EMBL" id="QTD51792.1"/>
    </source>
</evidence>
<keyword evidence="1" id="KW-0175">Coiled coil</keyword>
<protein>
    <submittedName>
        <fullName evidence="3">Uncharacterized protein</fullName>
    </submittedName>
</protein>